<gene>
    <name evidence="2" type="ORF">AMTR_s00182p00040590</name>
</gene>
<dbReference type="AlphaFoldDB" id="U5CSV4"/>
<reference evidence="3" key="1">
    <citation type="journal article" date="2013" name="Science">
        <title>The Amborella genome and the evolution of flowering plants.</title>
        <authorList>
            <consortium name="Amborella Genome Project"/>
        </authorList>
    </citation>
    <scope>NUCLEOTIDE SEQUENCE [LARGE SCALE GENOMIC DNA]</scope>
</reference>
<keyword evidence="3" id="KW-1185">Reference proteome</keyword>
<feature type="region of interest" description="Disordered" evidence="1">
    <location>
        <begin position="48"/>
        <end position="71"/>
    </location>
</feature>
<protein>
    <submittedName>
        <fullName evidence="2">Uncharacterized protein</fullName>
    </submittedName>
</protein>
<name>U5CSV4_AMBTC</name>
<dbReference type="HOGENOM" id="CLU_2743443_0_0_1"/>
<organism evidence="2 3">
    <name type="scientific">Amborella trichopoda</name>
    <dbReference type="NCBI Taxonomy" id="13333"/>
    <lineage>
        <taxon>Eukaryota</taxon>
        <taxon>Viridiplantae</taxon>
        <taxon>Streptophyta</taxon>
        <taxon>Embryophyta</taxon>
        <taxon>Tracheophyta</taxon>
        <taxon>Spermatophyta</taxon>
        <taxon>Magnoliopsida</taxon>
        <taxon>Amborellales</taxon>
        <taxon>Amborellaceae</taxon>
        <taxon>Amborella</taxon>
    </lineage>
</organism>
<accession>U5CSV4</accession>
<sequence length="71" mass="7793">MKGADVVSSKDGVVEWKKNGDGGEEVRRRAADRSWVTAELRECWSELGHNRAQGSKDGEKQGRIATCNDSS</sequence>
<evidence type="ECO:0000313" key="2">
    <source>
        <dbReference type="EMBL" id="ERN16336.1"/>
    </source>
</evidence>
<dbReference type="Proteomes" id="UP000017836">
    <property type="component" value="Unassembled WGS sequence"/>
</dbReference>
<evidence type="ECO:0000256" key="1">
    <source>
        <dbReference type="SAM" id="MobiDB-lite"/>
    </source>
</evidence>
<dbReference type="EMBL" id="KI392466">
    <property type="protein sequence ID" value="ERN16336.1"/>
    <property type="molecule type" value="Genomic_DNA"/>
</dbReference>
<dbReference type="Gramene" id="ERN16336">
    <property type="protein sequence ID" value="ERN16336"/>
    <property type="gene ID" value="AMTR_s00182p00040590"/>
</dbReference>
<proteinExistence type="predicted"/>
<evidence type="ECO:0000313" key="3">
    <source>
        <dbReference type="Proteomes" id="UP000017836"/>
    </source>
</evidence>